<evidence type="ECO:0000256" key="4">
    <source>
        <dbReference type="ARBA" id="ARBA00022525"/>
    </source>
</evidence>
<organism evidence="6 7">
    <name type="scientific">Chelonia mydas</name>
    <name type="common">Green sea-turtle</name>
    <name type="synonym">Chelonia agassizi</name>
    <dbReference type="NCBI Taxonomy" id="8469"/>
    <lineage>
        <taxon>Eukaryota</taxon>
        <taxon>Metazoa</taxon>
        <taxon>Chordata</taxon>
        <taxon>Craniata</taxon>
        <taxon>Vertebrata</taxon>
        <taxon>Euteleostomi</taxon>
        <taxon>Archelosauria</taxon>
        <taxon>Testudinata</taxon>
        <taxon>Testudines</taxon>
        <taxon>Cryptodira</taxon>
        <taxon>Durocryptodira</taxon>
        <taxon>Americhelydia</taxon>
        <taxon>Chelonioidea</taxon>
        <taxon>Cheloniidae</taxon>
        <taxon>Chelonia</taxon>
    </lineage>
</organism>
<dbReference type="GO" id="GO:0045595">
    <property type="term" value="P:regulation of cell differentiation"/>
    <property type="evidence" value="ECO:0007669"/>
    <property type="project" value="TreeGrafter"/>
</dbReference>
<name>M7BH72_CHEMY</name>
<dbReference type="GO" id="GO:0005125">
    <property type="term" value="F:cytokine activity"/>
    <property type="evidence" value="ECO:0007669"/>
    <property type="project" value="UniProtKB-KW"/>
</dbReference>
<reference evidence="7" key="1">
    <citation type="journal article" date="2013" name="Nat. Genet.">
        <title>The draft genomes of soft-shell turtle and green sea turtle yield insights into the development and evolution of the turtle-specific body plan.</title>
        <authorList>
            <person name="Wang Z."/>
            <person name="Pascual-Anaya J."/>
            <person name="Zadissa A."/>
            <person name="Li W."/>
            <person name="Niimura Y."/>
            <person name="Huang Z."/>
            <person name="Li C."/>
            <person name="White S."/>
            <person name="Xiong Z."/>
            <person name="Fang D."/>
            <person name="Wang B."/>
            <person name="Ming Y."/>
            <person name="Chen Y."/>
            <person name="Zheng Y."/>
            <person name="Kuraku S."/>
            <person name="Pignatelli M."/>
            <person name="Herrero J."/>
            <person name="Beal K."/>
            <person name="Nozawa M."/>
            <person name="Li Q."/>
            <person name="Wang J."/>
            <person name="Zhang H."/>
            <person name="Yu L."/>
            <person name="Shigenobu S."/>
            <person name="Wang J."/>
            <person name="Liu J."/>
            <person name="Flicek P."/>
            <person name="Searle S."/>
            <person name="Wang J."/>
            <person name="Kuratani S."/>
            <person name="Yin Y."/>
            <person name="Aken B."/>
            <person name="Zhang G."/>
            <person name="Irie N."/>
        </authorList>
    </citation>
    <scope>NUCLEOTIDE SEQUENCE [LARGE SCALE GENOMIC DNA]</scope>
</reference>
<evidence type="ECO:0000313" key="7">
    <source>
        <dbReference type="Proteomes" id="UP000031443"/>
    </source>
</evidence>
<evidence type="ECO:0000256" key="3">
    <source>
        <dbReference type="ARBA" id="ARBA00022514"/>
    </source>
</evidence>
<comment type="function">
    <text evidence="5">LIF has the capacity to induce terminal differentiation in leukemic cells. Its activities include the induction of hematopoietic differentiation in normal and myeloid leukemia cells, the induction of neuronal cell differentiation, and the stimulation of acute-phase protein synthesis in hepatocytes.</text>
</comment>
<dbReference type="InterPro" id="IPR003624">
    <property type="entry name" value="Leukemia_IF"/>
</dbReference>
<proteinExistence type="predicted"/>
<evidence type="ECO:0000313" key="6">
    <source>
        <dbReference type="EMBL" id="EMP27592.1"/>
    </source>
</evidence>
<dbReference type="STRING" id="8469.M7BH72"/>
<dbReference type="InterPro" id="IPR009079">
    <property type="entry name" value="4_helix_cytokine-like_core"/>
</dbReference>
<dbReference type="eggNOG" id="ENOG502S3JD">
    <property type="taxonomic scope" value="Eukaryota"/>
</dbReference>
<dbReference type="PANTHER" id="PTHR10633:SF0">
    <property type="entry name" value="LEUKEMIA INHIBITORY FACTOR"/>
    <property type="match status" value="1"/>
</dbReference>
<dbReference type="Gene3D" id="1.20.1250.10">
    <property type="match status" value="2"/>
</dbReference>
<evidence type="ECO:0000256" key="5">
    <source>
        <dbReference type="ARBA" id="ARBA00024822"/>
    </source>
</evidence>
<dbReference type="InterPro" id="IPR001581">
    <property type="entry name" value="Leukemia_IF/oncostatin"/>
</dbReference>
<dbReference type="EMBL" id="KB568671">
    <property type="protein sequence ID" value="EMP27592.1"/>
    <property type="molecule type" value="Genomic_DNA"/>
</dbReference>
<sequence>MGPVETRVMKGTYSDTHMHPKNVREQHYKERFYTAVTQGLFIQCLARVNSSTAPCRGCHRNSLGKITAKTRQMEKEAKELFRSYLTHQGLLPPDLRQLCNEAVQWFPTENIRDQPKSVMLQELYRTLEHMKDALENIGKQQQVLSTPGAALLGKLQSTQWSWGMNQEPPELKHPGSGTGSWPVLHRHMGDCSAPSPGVTRLRHNQHWDHLPWETSCPDSPPQLCAVAAIKGVVPLLLMIHCKLVVGKALPVNTPSPMCENMNLCKPNVVEQTRKLVVLLNATAPDLFSIYLDCQGDPFSSHLDELCNATTTDFPAFQVNRTSHKKEIMVALYKVFAFLNASLGNITRDQEELNPTAKELLERLHNTTKTTRGLISNLTCLLCNKYNVSQVDVTYGKSSKGMNVFKKKQQGCQVLRRYVQVVSQAVHVLLPHLSQA</sequence>
<dbReference type="AlphaFoldDB" id="M7BH72"/>
<dbReference type="GO" id="GO:0005146">
    <property type="term" value="F:leukemia inhibitory factor receptor binding"/>
    <property type="evidence" value="ECO:0007669"/>
    <property type="project" value="InterPro"/>
</dbReference>
<dbReference type="Pfam" id="PF01291">
    <property type="entry name" value="LIF_OSM"/>
    <property type="match status" value="2"/>
</dbReference>
<keyword evidence="7" id="KW-1185">Reference proteome</keyword>
<dbReference type="GO" id="GO:0006955">
    <property type="term" value="P:immune response"/>
    <property type="evidence" value="ECO:0007669"/>
    <property type="project" value="InterPro"/>
</dbReference>
<keyword evidence="4" id="KW-0964">Secreted</keyword>
<gene>
    <name evidence="6" type="ORF">UY3_15329</name>
</gene>
<dbReference type="PANTHER" id="PTHR10633">
    <property type="entry name" value="LEUKEMIA INHIBITORY FACTOR"/>
    <property type="match status" value="1"/>
</dbReference>
<dbReference type="GO" id="GO:0008284">
    <property type="term" value="P:positive regulation of cell population proliferation"/>
    <property type="evidence" value="ECO:0007669"/>
    <property type="project" value="TreeGrafter"/>
</dbReference>
<dbReference type="GO" id="GO:0008083">
    <property type="term" value="F:growth factor activity"/>
    <property type="evidence" value="ECO:0007669"/>
    <property type="project" value="TreeGrafter"/>
</dbReference>
<dbReference type="SMART" id="SM00080">
    <property type="entry name" value="LIF_OSM"/>
    <property type="match status" value="1"/>
</dbReference>
<evidence type="ECO:0000256" key="2">
    <source>
        <dbReference type="ARBA" id="ARBA00016836"/>
    </source>
</evidence>
<protein>
    <recommendedName>
        <fullName evidence="2">Leukemia inhibitory factor</fullName>
    </recommendedName>
</protein>
<keyword evidence="3" id="KW-0202">Cytokine</keyword>
<accession>M7BH72</accession>
<evidence type="ECO:0000256" key="1">
    <source>
        <dbReference type="ARBA" id="ARBA00004613"/>
    </source>
</evidence>
<dbReference type="GO" id="GO:0048861">
    <property type="term" value="P:leukemia inhibitory factor signaling pathway"/>
    <property type="evidence" value="ECO:0007669"/>
    <property type="project" value="TreeGrafter"/>
</dbReference>
<dbReference type="SUPFAM" id="SSF47266">
    <property type="entry name" value="4-helical cytokines"/>
    <property type="match status" value="2"/>
</dbReference>
<comment type="subcellular location">
    <subcellularLocation>
        <location evidence="1">Secreted</location>
    </subcellularLocation>
</comment>
<dbReference type="Proteomes" id="UP000031443">
    <property type="component" value="Unassembled WGS sequence"/>
</dbReference>
<dbReference type="GO" id="GO:0005615">
    <property type="term" value="C:extracellular space"/>
    <property type="evidence" value="ECO:0007669"/>
    <property type="project" value="UniProtKB-KW"/>
</dbReference>
<dbReference type="PRINTS" id="PR01883">
    <property type="entry name" value="LEUKAEMIAIF"/>
</dbReference>